<reference evidence="1 2" key="1">
    <citation type="journal article" date="2021" name="ISME Commun">
        <title>Automated analysis of genomic sequences facilitates high-throughput and comprehensive description of bacteria.</title>
        <authorList>
            <person name="Hitch T.C.A."/>
        </authorList>
    </citation>
    <scope>NUCLEOTIDE SEQUENCE [LARGE SCALE GENOMIC DNA]</scope>
    <source>
        <strain evidence="1 2">Sanger_03</strain>
    </source>
</reference>
<accession>A0ABT2RKY2</accession>
<dbReference type="EMBL" id="JAOQJU010000003">
    <property type="protein sequence ID" value="MCU6685834.1"/>
    <property type="molecule type" value="Genomic_DNA"/>
</dbReference>
<dbReference type="RefSeq" id="WP_262574862.1">
    <property type="nucleotide sequence ID" value="NZ_JAOQJU010000003.1"/>
</dbReference>
<keyword evidence="2" id="KW-1185">Reference proteome</keyword>
<evidence type="ECO:0008006" key="3">
    <source>
        <dbReference type="Google" id="ProtNLM"/>
    </source>
</evidence>
<gene>
    <name evidence="1" type="ORF">OCV99_04535</name>
</gene>
<name>A0ABT2RKY2_9FIRM</name>
<organism evidence="1 2">
    <name type="scientific">Dorea acetigenes</name>
    <dbReference type="NCBI Taxonomy" id="2981787"/>
    <lineage>
        <taxon>Bacteria</taxon>
        <taxon>Bacillati</taxon>
        <taxon>Bacillota</taxon>
        <taxon>Clostridia</taxon>
        <taxon>Lachnospirales</taxon>
        <taxon>Lachnospiraceae</taxon>
        <taxon>Dorea</taxon>
    </lineage>
</organism>
<comment type="caution">
    <text evidence="1">The sequence shown here is derived from an EMBL/GenBank/DDBJ whole genome shotgun (WGS) entry which is preliminary data.</text>
</comment>
<proteinExistence type="predicted"/>
<sequence>MRKSPRRFLESCEQILLGKDEGKKLHPQGQTTRAECAAIIQRFTEKYK</sequence>
<dbReference type="Proteomes" id="UP001652431">
    <property type="component" value="Unassembled WGS sequence"/>
</dbReference>
<protein>
    <recommendedName>
        <fullName evidence="3">S-layer homology domain-containing protein</fullName>
    </recommendedName>
</protein>
<evidence type="ECO:0000313" key="1">
    <source>
        <dbReference type="EMBL" id="MCU6685834.1"/>
    </source>
</evidence>
<evidence type="ECO:0000313" key="2">
    <source>
        <dbReference type="Proteomes" id="UP001652431"/>
    </source>
</evidence>